<dbReference type="eggNOG" id="arCOG02272">
    <property type="taxonomic scope" value="Archaea"/>
</dbReference>
<dbReference type="EMBL" id="CP007551">
    <property type="protein sequence ID" value="AHZ22924.1"/>
    <property type="molecule type" value="Genomic_DNA"/>
</dbReference>
<evidence type="ECO:0000313" key="5">
    <source>
        <dbReference type="EMBL" id="AFK19528.1"/>
    </source>
</evidence>
<sequence length="236" mass="26550">MESLMLDMVQYDCPYIDTTVEHEVSFTGLHWDFNTARQQLEARVLVKAESVETLDASLETLRGHHNMKDYRLLSRRGDQAIIKNAADQTNAMKAVRENDGYLTGAFEASNGSERWHIGFDQNDVVGDALSELDRHNDFTVESRATITFEDYFDLIEHVGPAKSMLEACRSLSTVERQTLETAHRTGYFTTPREATLGTLADEFGISKTAVSKNLRRGQSKLLGEIVEAMGDIDDHD</sequence>
<evidence type="ECO:0000313" key="12">
    <source>
        <dbReference type="Proteomes" id="UP000299011"/>
    </source>
</evidence>
<dbReference type="Proteomes" id="UP000027075">
    <property type="component" value="Chromosome"/>
</dbReference>
<dbReference type="GO" id="GO:0003677">
    <property type="term" value="F:DNA binding"/>
    <property type="evidence" value="ECO:0007669"/>
    <property type="project" value="UniProtKB-KW"/>
</dbReference>
<dbReference type="EMBL" id="AOLO01000009">
    <property type="protein sequence ID" value="ELZ99849.1"/>
    <property type="molecule type" value="Genomic_DNA"/>
</dbReference>
<accession>I3R5L8</accession>
<dbReference type="Pfam" id="PF04967">
    <property type="entry name" value="HTH_10"/>
    <property type="match status" value="1"/>
</dbReference>
<dbReference type="EMBL" id="CP039139">
    <property type="protein sequence ID" value="QCQ74209.1"/>
    <property type="molecule type" value="Genomic_DNA"/>
</dbReference>
<dbReference type="OrthoDB" id="27447at2157"/>
<dbReference type="GeneID" id="40155259"/>
<proteinExistence type="predicted"/>
<keyword evidence="10" id="KW-1185">Reference proteome</keyword>
<reference evidence="8 12" key="6">
    <citation type="submission" date="2019-04" db="EMBL/GenBank/DDBJ databases">
        <title>Methylomes of two halophilic Archaea, Haloarcula marismortui and Haloferax mediterranei.</title>
        <authorList>
            <person name="DasSarma S."/>
            <person name="DasSarma P."/>
            <person name="DasSarma S."/>
            <person name="Fomenkov A."/>
            <person name="Vincze T."/>
            <person name="Anton B.P."/>
            <person name="Roberts R.J."/>
        </authorList>
    </citation>
    <scope>NUCLEOTIDE SEQUENCE [LARGE SCALE GENOMIC DNA]</scope>
    <source>
        <strain evidence="8">ATCC 33500</strain>
        <strain evidence="12">ATCC 33500 / DSM 1411 / JCM 8866 / NBRC 14739 / NCIMB 2177 / R-4</strain>
    </source>
</reference>
<feature type="domain" description="HTH bat-type" evidence="3">
    <location>
        <begin position="171"/>
        <end position="222"/>
    </location>
</feature>
<dbReference type="RefSeq" id="WP_004059116.1">
    <property type="nucleotide sequence ID" value="NC_017941.2"/>
</dbReference>
<protein>
    <submittedName>
        <fullName evidence="6">DNA-binding protein</fullName>
    </submittedName>
    <submittedName>
        <fullName evidence="8">Helix-turn-helix domain-containing protein</fullName>
    </submittedName>
    <submittedName>
        <fullName evidence="5">Transcription regulator</fullName>
    </submittedName>
    <submittedName>
        <fullName evidence="7">Transcriptional regulator</fullName>
    </submittedName>
</protein>
<dbReference type="Proteomes" id="UP000011603">
    <property type="component" value="Unassembled WGS sequence"/>
</dbReference>
<reference evidence="5 9" key="2">
    <citation type="journal article" date="2012" name="J. Bacteriol.">
        <title>Complete genome sequence of the metabolically versatile halophilic archaeon Haloferax mediterranei, a poly(3-hydroxybutyrate-co-3-hydroxyvalerate) producer.</title>
        <authorList>
            <person name="Han J."/>
            <person name="Zhang F."/>
            <person name="Hou J."/>
            <person name="Liu X."/>
            <person name="Li M."/>
            <person name="Liu H."/>
            <person name="Cai L."/>
            <person name="Zhang B."/>
            <person name="Chen Y."/>
            <person name="Zhou J."/>
            <person name="Hu S."/>
            <person name="Xiang H."/>
        </authorList>
    </citation>
    <scope>NUCLEOTIDE SEQUENCE [LARGE SCALE GENOMIC DNA]</scope>
    <source>
        <strain evidence="9">ATCC 33500 / DSM 1411 / JCM 8866 / NBRC 14739 / NCIMB 2177 / R-4</strain>
        <strain evidence="5">CGMCC 1.2087</strain>
    </source>
</reference>
<organism evidence="5 9">
    <name type="scientific">Haloferax mediterranei (strain ATCC 33500 / DSM 1411 / JCM 8866 / NBRC 14739 / NCIMB 2177 / R-4)</name>
    <name type="common">Halobacterium mediterranei</name>
    <dbReference type="NCBI Taxonomy" id="523841"/>
    <lineage>
        <taxon>Archaea</taxon>
        <taxon>Methanobacteriati</taxon>
        <taxon>Methanobacteriota</taxon>
        <taxon>Stenosarchaea group</taxon>
        <taxon>Halobacteria</taxon>
        <taxon>Halobacteriales</taxon>
        <taxon>Haloferacaceae</taxon>
        <taxon>Haloferax</taxon>
    </lineage>
</organism>
<dbReference type="HOGENOM" id="CLU_099316_0_0_2"/>
<dbReference type="AlphaFoldDB" id="I3R5L8"/>
<dbReference type="PANTHER" id="PTHR34236:SF1">
    <property type="entry name" value="DIMETHYL SULFOXIDE REDUCTASE TRANSCRIPTIONAL ACTIVATOR"/>
    <property type="match status" value="1"/>
</dbReference>
<evidence type="ECO:0000256" key="1">
    <source>
        <dbReference type="ARBA" id="ARBA00023015"/>
    </source>
</evidence>
<gene>
    <name evidence="5" type="ordered locus">HFX_1830</name>
    <name evidence="6" type="ORF">BM92_09875</name>
    <name evidence="7" type="ORF">C439_10958</name>
    <name evidence="8" type="ORF">E6P09_02540</name>
</gene>
<evidence type="ECO:0000259" key="4">
    <source>
        <dbReference type="Pfam" id="PF24279"/>
    </source>
</evidence>
<reference evidence="5" key="5">
    <citation type="submission" date="2014-05" db="EMBL/GenBank/DDBJ databases">
        <authorList>
            <person name="Wang L."/>
            <person name="Yang H."/>
            <person name="Xiang H."/>
        </authorList>
    </citation>
    <scope>NUCLEOTIDE SEQUENCE</scope>
    <source>
        <strain evidence="5">CGMCC 1.2087</strain>
    </source>
</reference>
<evidence type="ECO:0000313" key="8">
    <source>
        <dbReference type="EMBL" id="QCQ74209.1"/>
    </source>
</evidence>
<dbReference type="PaxDb" id="523841-HFX_1830"/>
<dbReference type="PANTHER" id="PTHR34236">
    <property type="entry name" value="DIMETHYL SULFOXIDE REDUCTASE TRANSCRIPTIONAL ACTIVATOR"/>
    <property type="match status" value="1"/>
</dbReference>
<name>I3R5L8_HALMT</name>
<evidence type="ECO:0000259" key="3">
    <source>
        <dbReference type="Pfam" id="PF04967"/>
    </source>
</evidence>
<dbReference type="InterPro" id="IPR056486">
    <property type="entry name" value="HVO_2525_N"/>
</dbReference>
<reference evidence="5" key="1">
    <citation type="journal article" date="2012" name="Appl. Environ. Microbiol.">
        <title>Identification of the haloarchaeal phasin (PhaP) that functions in polyhydroxyalkanoate accumulation and granule formation in Haloferax mediterranei.</title>
        <authorList>
            <person name="Cai S."/>
            <person name="Cai L."/>
            <person name="Liu H."/>
            <person name="Liu X."/>
            <person name="Han J."/>
            <person name="Zhou J."/>
            <person name="Xiang H."/>
        </authorList>
    </citation>
    <scope>NUCLEOTIDE SEQUENCE</scope>
    <source>
        <strain evidence="5">CGMCC 1.2087</strain>
    </source>
</reference>
<dbReference type="Proteomes" id="UP000299011">
    <property type="component" value="Chromosome"/>
</dbReference>
<evidence type="ECO:0000313" key="7">
    <source>
        <dbReference type="EMBL" id="ELZ99849.1"/>
    </source>
</evidence>
<keyword evidence="2" id="KW-0804">Transcription</keyword>
<dbReference type="PATRIC" id="fig|523841.21.peg.2213"/>
<feature type="domain" description="HVO-2525 N-terminal" evidence="4">
    <location>
        <begin position="4"/>
        <end position="138"/>
    </location>
</feature>
<dbReference type="InterPro" id="IPR007050">
    <property type="entry name" value="HTH_bacterioopsin"/>
</dbReference>
<keyword evidence="1" id="KW-0805">Transcription regulation</keyword>
<dbReference type="Proteomes" id="UP000006469">
    <property type="component" value="Chromosome"/>
</dbReference>
<reference evidence="6 11" key="4">
    <citation type="submission" date="2014-04" db="EMBL/GenBank/DDBJ databases">
        <title>Transcriptional profiles of Haloferax mediterranei on the basis of nitrogen availability.</title>
        <authorList>
            <person name="Bautista V."/>
        </authorList>
    </citation>
    <scope>NUCLEOTIDE SEQUENCE [LARGE SCALE GENOMIC DNA]</scope>
    <source>
        <strain evidence="6">ATCC 33500</strain>
        <strain evidence="11">ATCC 33500 / DSM 1411 / JCM 8866 / NBRC 14739 / NCIMB 2177 / R-4</strain>
    </source>
</reference>
<reference evidence="7 10" key="3">
    <citation type="journal article" date="2014" name="PLoS Genet.">
        <title>Phylogenetically driven sequencing of extremely halophilic archaea reveals strategies for static and dynamic osmo-response.</title>
        <authorList>
            <person name="Becker E.A."/>
            <person name="Seitzer P.M."/>
            <person name="Tritt A."/>
            <person name="Larsen D."/>
            <person name="Krusor M."/>
            <person name="Yao A.I."/>
            <person name="Wu D."/>
            <person name="Madern D."/>
            <person name="Eisen J.A."/>
            <person name="Darling A.E."/>
            <person name="Facciotti M.T."/>
        </authorList>
    </citation>
    <scope>NUCLEOTIDE SEQUENCE [LARGE SCALE GENOMIC DNA]</scope>
    <source>
        <strain evidence="7">ATCC 33500</strain>
        <strain evidence="10">ATCC 33500 / DSM 1411 / JCM 8866 / NBRC 14739 / NCIMB 2177 / R-4</strain>
    </source>
</reference>
<keyword evidence="6" id="KW-0238">DNA-binding</keyword>
<dbReference type="KEGG" id="hme:HFX_1830"/>
<evidence type="ECO:0000313" key="9">
    <source>
        <dbReference type="Proteomes" id="UP000006469"/>
    </source>
</evidence>
<evidence type="ECO:0000313" key="11">
    <source>
        <dbReference type="Proteomes" id="UP000027075"/>
    </source>
</evidence>
<dbReference type="Pfam" id="PF24279">
    <property type="entry name" value="HVO_2525_N"/>
    <property type="match status" value="1"/>
</dbReference>
<dbReference type="EMBL" id="CP001868">
    <property type="protein sequence ID" value="AFK19528.1"/>
    <property type="molecule type" value="Genomic_DNA"/>
</dbReference>
<dbReference type="STRING" id="523841.HFX_1830"/>
<evidence type="ECO:0000313" key="6">
    <source>
        <dbReference type="EMBL" id="AHZ22924.1"/>
    </source>
</evidence>
<evidence type="ECO:0000256" key="2">
    <source>
        <dbReference type="ARBA" id="ARBA00023163"/>
    </source>
</evidence>
<evidence type="ECO:0000313" key="10">
    <source>
        <dbReference type="Proteomes" id="UP000011603"/>
    </source>
</evidence>